<feature type="transmembrane region" description="Helical" evidence="1">
    <location>
        <begin position="65"/>
        <end position="84"/>
    </location>
</feature>
<dbReference type="AlphaFoldDB" id="A0A0F9QWM1"/>
<dbReference type="InterPro" id="IPR037185">
    <property type="entry name" value="EmrE-like"/>
</dbReference>
<dbReference type="PANTHER" id="PTHR22911:SF137">
    <property type="entry name" value="SOLUTE CARRIER FAMILY 35 MEMBER G2-RELATED"/>
    <property type="match status" value="1"/>
</dbReference>
<dbReference type="GO" id="GO:0016020">
    <property type="term" value="C:membrane"/>
    <property type="evidence" value="ECO:0007669"/>
    <property type="project" value="InterPro"/>
</dbReference>
<feature type="transmembrane region" description="Helical" evidence="1">
    <location>
        <begin position="6"/>
        <end position="24"/>
    </location>
</feature>
<dbReference type="EMBL" id="LAZR01001206">
    <property type="protein sequence ID" value="KKN48750.1"/>
    <property type="molecule type" value="Genomic_DNA"/>
</dbReference>
<feature type="domain" description="EamA" evidence="2">
    <location>
        <begin position="2"/>
        <end position="138"/>
    </location>
</feature>
<feature type="transmembrane region" description="Helical" evidence="1">
    <location>
        <begin position="261"/>
        <end position="283"/>
    </location>
</feature>
<gene>
    <name evidence="3" type="ORF">LCGC14_0649890</name>
</gene>
<reference evidence="3" key="1">
    <citation type="journal article" date="2015" name="Nature">
        <title>Complex archaea that bridge the gap between prokaryotes and eukaryotes.</title>
        <authorList>
            <person name="Spang A."/>
            <person name="Saw J.H."/>
            <person name="Jorgensen S.L."/>
            <person name="Zaremba-Niedzwiedzka K."/>
            <person name="Martijn J."/>
            <person name="Lind A.E."/>
            <person name="van Eijk R."/>
            <person name="Schleper C."/>
            <person name="Guy L."/>
            <person name="Ettema T.J."/>
        </authorList>
    </citation>
    <scope>NUCLEOTIDE SEQUENCE</scope>
</reference>
<dbReference type="InterPro" id="IPR000620">
    <property type="entry name" value="EamA_dom"/>
</dbReference>
<organism evidence="3">
    <name type="scientific">marine sediment metagenome</name>
    <dbReference type="NCBI Taxonomy" id="412755"/>
    <lineage>
        <taxon>unclassified sequences</taxon>
        <taxon>metagenomes</taxon>
        <taxon>ecological metagenomes</taxon>
    </lineage>
</organism>
<keyword evidence="1" id="KW-0472">Membrane</keyword>
<keyword evidence="1" id="KW-1133">Transmembrane helix</keyword>
<feature type="transmembrane region" description="Helical" evidence="1">
    <location>
        <begin position="194"/>
        <end position="223"/>
    </location>
</feature>
<feature type="domain" description="EamA" evidence="2">
    <location>
        <begin position="165"/>
        <end position="309"/>
    </location>
</feature>
<proteinExistence type="predicted"/>
<keyword evidence="1" id="KW-0812">Transmembrane</keyword>
<dbReference type="PANTHER" id="PTHR22911">
    <property type="entry name" value="ACYL-MALONYL CONDENSING ENZYME-RELATED"/>
    <property type="match status" value="1"/>
</dbReference>
<sequence>MYGEIAAILTVMSFALAFVLARRIENDFTPIFQNAIKSIIGFFTFFVITLILGALFNLVILPINVIIMLILSITFTVILGDTTLLHTQRILGPTKALAIANTSPFFTFIFAAVFLGRSVTIQMVISGILIGVGVIIITKRENSNEHEFEKDLIQEKTKNTRKTTKGVLLGLFVSISLAIGMSLSEYSIGQTNQILGLGILSTMLAMVVRFFFALIVLSSVVIIKREKTVISKSRSSWGILILSGILSYTFGSILFGEAVHIVGASFMSLISAAMPLFTIPFSYIINKEKLSRRGFLGVSITIIGVLLILF</sequence>
<dbReference type="Pfam" id="PF00892">
    <property type="entry name" value="EamA"/>
    <property type="match status" value="2"/>
</dbReference>
<accession>A0A0F9QWM1</accession>
<feature type="transmembrane region" description="Helical" evidence="1">
    <location>
        <begin position="121"/>
        <end position="138"/>
    </location>
</feature>
<feature type="transmembrane region" description="Helical" evidence="1">
    <location>
        <begin position="235"/>
        <end position="255"/>
    </location>
</feature>
<evidence type="ECO:0000313" key="3">
    <source>
        <dbReference type="EMBL" id="KKN48750.1"/>
    </source>
</evidence>
<protein>
    <recommendedName>
        <fullName evidence="2">EamA domain-containing protein</fullName>
    </recommendedName>
</protein>
<evidence type="ECO:0000256" key="1">
    <source>
        <dbReference type="SAM" id="Phobius"/>
    </source>
</evidence>
<name>A0A0F9QWM1_9ZZZZ</name>
<dbReference type="SUPFAM" id="SSF103481">
    <property type="entry name" value="Multidrug resistance efflux transporter EmrE"/>
    <property type="match status" value="2"/>
</dbReference>
<feature type="transmembrane region" description="Helical" evidence="1">
    <location>
        <begin position="290"/>
        <end position="309"/>
    </location>
</feature>
<feature type="transmembrane region" description="Helical" evidence="1">
    <location>
        <begin position="166"/>
        <end position="188"/>
    </location>
</feature>
<comment type="caution">
    <text evidence="3">The sequence shown here is derived from an EMBL/GenBank/DDBJ whole genome shotgun (WGS) entry which is preliminary data.</text>
</comment>
<evidence type="ECO:0000259" key="2">
    <source>
        <dbReference type="Pfam" id="PF00892"/>
    </source>
</evidence>
<feature type="transmembrane region" description="Helical" evidence="1">
    <location>
        <begin position="36"/>
        <end position="59"/>
    </location>
</feature>